<protein>
    <submittedName>
        <fullName evidence="2">Uncharacterized protein</fullName>
    </submittedName>
</protein>
<dbReference type="AlphaFoldDB" id="A0AAD9I530"/>
<dbReference type="EMBL" id="JAQQPM010000004">
    <property type="protein sequence ID" value="KAK2071098.1"/>
    <property type="molecule type" value="Genomic_DNA"/>
</dbReference>
<proteinExistence type="predicted"/>
<gene>
    <name evidence="2" type="ORF">P8C59_005549</name>
</gene>
<evidence type="ECO:0000313" key="3">
    <source>
        <dbReference type="Proteomes" id="UP001217918"/>
    </source>
</evidence>
<name>A0AAD9I530_9PEZI</name>
<reference evidence="2" key="1">
    <citation type="journal article" date="2023" name="Mol. Plant Microbe Interact.">
        <title>Elucidating the Obligate Nature and Biological Capacity of an Invasive Fungal Corn Pathogen.</title>
        <authorList>
            <person name="MacCready J.S."/>
            <person name="Roggenkamp E.M."/>
            <person name="Gdanetz K."/>
            <person name="Chilvers M.I."/>
        </authorList>
    </citation>
    <scope>NUCLEOTIDE SEQUENCE</scope>
    <source>
        <strain evidence="2">PM02</strain>
    </source>
</reference>
<organism evidence="2 3">
    <name type="scientific">Phyllachora maydis</name>
    <dbReference type="NCBI Taxonomy" id="1825666"/>
    <lineage>
        <taxon>Eukaryota</taxon>
        <taxon>Fungi</taxon>
        <taxon>Dikarya</taxon>
        <taxon>Ascomycota</taxon>
        <taxon>Pezizomycotina</taxon>
        <taxon>Sordariomycetes</taxon>
        <taxon>Sordariomycetidae</taxon>
        <taxon>Phyllachorales</taxon>
        <taxon>Phyllachoraceae</taxon>
        <taxon>Phyllachora</taxon>
    </lineage>
</organism>
<accession>A0AAD9I530</accession>
<keyword evidence="3" id="KW-1185">Reference proteome</keyword>
<dbReference type="Proteomes" id="UP001217918">
    <property type="component" value="Unassembled WGS sequence"/>
</dbReference>
<evidence type="ECO:0000256" key="1">
    <source>
        <dbReference type="SAM" id="MobiDB-lite"/>
    </source>
</evidence>
<evidence type="ECO:0000313" key="2">
    <source>
        <dbReference type="EMBL" id="KAK2071098.1"/>
    </source>
</evidence>
<feature type="region of interest" description="Disordered" evidence="1">
    <location>
        <begin position="1"/>
        <end position="27"/>
    </location>
</feature>
<sequence>MLLPADETDPVPVMLSDRPPLGPVDPNAKQLPRSQLFEERAKKLAERYGLELMPTTWHLTEGQALRVEKPIKMRVHRHCHECKATGAATSFGLARECPLCGHGRCKECPRVPPRRTEEEREALRKKRAALMQERAASAPIVPHWDLDEEKVVLRRRAKSGSQDLVYRKPRQRIRRFCCQEECQSLFVGGNKKCPNCGHQRCTDCPRGPAKSSKYPYGYPGDVPGEKLGHFECSNCSHIYLAHPQAETECPKCRTKKDESHTRQAPRKVEPELDPELWQAVQARLEALQLR</sequence>
<comment type="caution">
    <text evidence="2">The sequence shown here is derived from an EMBL/GenBank/DDBJ whole genome shotgun (WGS) entry which is preliminary data.</text>
</comment>